<dbReference type="EMBL" id="DAKRPA010000021">
    <property type="protein sequence ID" value="DBA03262.1"/>
    <property type="molecule type" value="Genomic_DNA"/>
</dbReference>
<dbReference type="InterPro" id="IPR001611">
    <property type="entry name" value="Leu-rich_rpt"/>
</dbReference>
<reference evidence="2" key="1">
    <citation type="submission" date="2022-11" db="EMBL/GenBank/DDBJ databases">
        <authorList>
            <person name="Morgan W.R."/>
            <person name="Tartar A."/>
        </authorList>
    </citation>
    <scope>NUCLEOTIDE SEQUENCE</scope>
    <source>
        <strain evidence="2">ARSEF 373</strain>
    </source>
</reference>
<dbReference type="SMART" id="SM00368">
    <property type="entry name" value="LRR_RI"/>
    <property type="match status" value="6"/>
</dbReference>
<dbReference type="SUPFAM" id="SSF52047">
    <property type="entry name" value="RNI-like"/>
    <property type="match status" value="1"/>
</dbReference>
<feature type="region of interest" description="Disordered" evidence="1">
    <location>
        <begin position="64"/>
        <end position="86"/>
    </location>
</feature>
<proteinExistence type="predicted"/>
<evidence type="ECO:0000313" key="2">
    <source>
        <dbReference type="EMBL" id="DBA03262.1"/>
    </source>
</evidence>
<organism evidence="2 3">
    <name type="scientific">Lagenidium giganteum</name>
    <dbReference type="NCBI Taxonomy" id="4803"/>
    <lineage>
        <taxon>Eukaryota</taxon>
        <taxon>Sar</taxon>
        <taxon>Stramenopiles</taxon>
        <taxon>Oomycota</taxon>
        <taxon>Peronosporomycetes</taxon>
        <taxon>Pythiales</taxon>
        <taxon>Pythiaceae</taxon>
    </lineage>
</organism>
<dbReference type="Proteomes" id="UP001146120">
    <property type="component" value="Unassembled WGS sequence"/>
</dbReference>
<reference evidence="2" key="2">
    <citation type="journal article" date="2023" name="Microbiol Resour">
        <title>Decontamination and Annotation of the Draft Genome Sequence of the Oomycete Lagenidium giganteum ARSEF 373.</title>
        <authorList>
            <person name="Morgan W.R."/>
            <person name="Tartar A."/>
        </authorList>
    </citation>
    <scope>NUCLEOTIDE SEQUENCE</scope>
    <source>
        <strain evidence="2">ARSEF 373</strain>
    </source>
</reference>
<dbReference type="PANTHER" id="PTHR47818:SF2">
    <property type="entry name" value="F-BOX DOMAIN-CONTAINING PROTEIN"/>
    <property type="match status" value="1"/>
</dbReference>
<dbReference type="Gene3D" id="3.80.10.10">
    <property type="entry name" value="Ribonuclease Inhibitor"/>
    <property type="match status" value="1"/>
</dbReference>
<accession>A0AAV2Z931</accession>
<dbReference type="InterPro" id="IPR032675">
    <property type="entry name" value="LRR_dom_sf"/>
</dbReference>
<dbReference type="PANTHER" id="PTHR47818">
    <property type="entry name" value="RNI-LIKE SUPERFAMILY PROTEIN"/>
    <property type="match status" value="1"/>
</dbReference>
<name>A0AAV2Z931_9STRA</name>
<feature type="region of interest" description="Disordered" evidence="1">
    <location>
        <begin position="146"/>
        <end position="176"/>
    </location>
</feature>
<comment type="caution">
    <text evidence="2">The sequence shown here is derived from an EMBL/GenBank/DDBJ whole genome shotgun (WGS) entry which is preliminary data.</text>
</comment>
<keyword evidence="3" id="KW-1185">Reference proteome</keyword>
<evidence type="ECO:0000313" key="3">
    <source>
        <dbReference type="Proteomes" id="UP001146120"/>
    </source>
</evidence>
<dbReference type="Pfam" id="PF13516">
    <property type="entry name" value="LRR_6"/>
    <property type="match status" value="1"/>
</dbReference>
<sequence>MAHAADAGEARIESLVVLTARAAARVAPLEHLVCAFEFYPHALRREFLTSMPPDRLRQWETLHRSANGDDGDGDGDGDAGGSGWSTERELQTIWKQRCQEKLEDPTNMKPAEEFIKKTKRMPNFRRMWWEHQFRLALRAQVQAVAPTTTAATQQADEDSDSGPMPPLPLRRTEPLEDTKSLMDRMPLFVDVVEELKIHGRETMPSTIDMILQLKRLRRIEVHHPEQHRTCWQSVVKLIQNLASLRELCFFHGKLTDSELKQVRQALIARATPSNNNGAMLAPITTLEFVSVKIRARGHRELTNLLRDYKCLVHFRATNCLADFENAVLMDAAVQAPSLQRLCVEHNELEDDDELLAALVQASSDSGRSIAWKCLQLGHNSFGSQFLGAINQASCARRLDLERLEVLHNPDVGDAGIRALTPMLSMETTLRYIDVRNCGMGLDGAQELLRVLKDNTTLRYLDIGQNYLGNAAGDVLGDFLIANATVESFFANYIGLGPAGCTPRLQQGLETNQTLSRISLGANRLRDGGCSLLFRALVTRSRAKQYDAIDLSGNLLTMKGLTAMADILAEASSASSDSLPTKRRRLDLDATYTGSSGRAPTMIRELSVLNNDFQSCEAADNEDTIPRLRSLVTLLHSNEWTGRRCVYDDEV</sequence>
<gene>
    <name evidence="2" type="ORF">N0F65_011621</name>
</gene>
<dbReference type="AlphaFoldDB" id="A0AAV2Z931"/>
<evidence type="ECO:0000256" key="1">
    <source>
        <dbReference type="SAM" id="MobiDB-lite"/>
    </source>
</evidence>
<protein>
    <submittedName>
        <fullName evidence="2">Uncharacterized protein</fullName>
    </submittedName>
</protein>